<gene>
    <name evidence="2" type="ORF">FA10DRAFT_295249</name>
</gene>
<sequence>MHAALALTLGLASLLAGIQSITIRQPSLAHIRQPAIGEVTKFKTFDPSLCSLRGTDGKHYCVSAWPSDFYKPLGEQDGGSSGILCGTFEKIDKDNHSVQGTICAIPTERATFTLKEKSVEHASSEQPPEIYISYTKPSSDTSNTITGVVPQSNQVPNPNESKVKTQSLTRRIVVKGSGSSDYVVQFRGTDKSTQCIFTSKYQAYHHQHPYDLKDWDGSTTVGDGVECFYVARMPVNERPTSYKTGRISDINSIGGDPSVSL</sequence>
<proteinExistence type="predicted"/>
<dbReference type="InParanoid" id="A0A316YJW7"/>
<keyword evidence="3" id="KW-1185">Reference proteome</keyword>
<reference evidence="2 3" key="1">
    <citation type="journal article" date="2018" name="Mol. Biol. Evol.">
        <title>Broad Genomic Sampling Reveals a Smut Pathogenic Ancestry of the Fungal Clade Ustilaginomycotina.</title>
        <authorList>
            <person name="Kijpornyongpan T."/>
            <person name="Mondo S.J."/>
            <person name="Barry K."/>
            <person name="Sandor L."/>
            <person name="Lee J."/>
            <person name="Lipzen A."/>
            <person name="Pangilinan J."/>
            <person name="LaButti K."/>
            <person name="Hainaut M."/>
            <person name="Henrissat B."/>
            <person name="Grigoriev I.V."/>
            <person name="Spatafora J.W."/>
            <person name="Aime M.C."/>
        </authorList>
    </citation>
    <scope>NUCLEOTIDE SEQUENCE [LARGE SCALE GENOMIC DNA]</scope>
    <source>
        <strain evidence="2 3">MCA 4198</strain>
    </source>
</reference>
<dbReference type="AlphaFoldDB" id="A0A316YJW7"/>
<organism evidence="2 3">
    <name type="scientific">Acaromyces ingoldii</name>
    <dbReference type="NCBI Taxonomy" id="215250"/>
    <lineage>
        <taxon>Eukaryota</taxon>
        <taxon>Fungi</taxon>
        <taxon>Dikarya</taxon>
        <taxon>Basidiomycota</taxon>
        <taxon>Ustilaginomycotina</taxon>
        <taxon>Exobasidiomycetes</taxon>
        <taxon>Exobasidiales</taxon>
        <taxon>Cryptobasidiaceae</taxon>
        <taxon>Acaromyces</taxon>
    </lineage>
</organism>
<evidence type="ECO:0000256" key="1">
    <source>
        <dbReference type="SAM" id="SignalP"/>
    </source>
</evidence>
<feature type="chain" id="PRO_5016434899" evidence="1">
    <location>
        <begin position="21"/>
        <end position="261"/>
    </location>
</feature>
<protein>
    <submittedName>
        <fullName evidence="2">Uncharacterized protein</fullName>
    </submittedName>
</protein>
<dbReference type="GeneID" id="37046378"/>
<evidence type="ECO:0000313" key="3">
    <source>
        <dbReference type="Proteomes" id="UP000245768"/>
    </source>
</evidence>
<dbReference type="EMBL" id="KZ819637">
    <property type="protein sequence ID" value="PWN89366.1"/>
    <property type="molecule type" value="Genomic_DNA"/>
</dbReference>
<feature type="signal peptide" evidence="1">
    <location>
        <begin position="1"/>
        <end position="20"/>
    </location>
</feature>
<dbReference type="RefSeq" id="XP_025376564.1">
    <property type="nucleotide sequence ID" value="XM_025524462.1"/>
</dbReference>
<keyword evidence="1" id="KW-0732">Signal</keyword>
<dbReference type="Proteomes" id="UP000245768">
    <property type="component" value="Unassembled WGS sequence"/>
</dbReference>
<accession>A0A316YJW7</accession>
<name>A0A316YJW7_9BASI</name>
<evidence type="ECO:0000313" key="2">
    <source>
        <dbReference type="EMBL" id="PWN89366.1"/>
    </source>
</evidence>